<evidence type="ECO:0000313" key="6">
    <source>
        <dbReference type="EMBL" id="RIJ30632.1"/>
    </source>
</evidence>
<dbReference type="InterPro" id="IPR003782">
    <property type="entry name" value="SCO1/SenC"/>
</dbReference>
<sequence>MKPFHTISVALAALLVACSGEQPVKTTAGGSLASCTTRSYEEIGGPFTLTNQDGVEVTEEDFKGRPTLIYFGFTYCPDVCPGTLVGIANAYRSLPEDIEPPQTLLISVDPERDTPEALKTYVASNAFPDNLVGLTGTPEQIAAVADEFFVGYDRIETPESAGDYTMDHTSLLYLMDEDWKLKTFFAEGDSNPEDMATCLAQLLRQ</sequence>
<dbReference type="Gene3D" id="3.40.30.10">
    <property type="entry name" value="Glutaredoxin"/>
    <property type="match status" value="1"/>
</dbReference>
<proteinExistence type="inferred from homology"/>
<feature type="domain" description="Thioredoxin" evidence="5">
    <location>
        <begin position="38"/>
        <end position="204"/>
    </location>
</feature>
<dbReference type="InterPro" id="IPR036249">
    <property type="entry name" value="Thioredoxin-like_sf"/>
</dbReference>
<comment type="similarity">
    <text evidence="1">Belongs to the SCO1/2 family.</text>
</comment>
<keyword evidence="4" id="KW-1015">Disulfide bond</keyword>
<dbReference type="FunFam" id="3.40.30.10:FF:000013">
    <property type="entry name" value="Blast:Protein SCO1 homolog, mitochondrial"/>
    <property type="match status" value="1"/>
</dbReference>
<feature type="binding site" evidence="3">
    <location>
        <position position="168"/>
    </location>
    <ligand>
        <name>Cu cation</name>
        <dbReference type="ChEBI" id="CHEBI:23378"/>
    </ligand>
</feature>
<keyword evidence="7" id="KW-1185">Reference proteome</keyword>
<evidence type="ECO:0000256" key="1">
    <source>
        <dbReference type="ARBA" id="ARBA00010996"/>
    </source>
</evidence>
<reference evidence="6 7" key="1">
    <citation type="submission" date="2018-08" db="EMBL/GenBank/DDBJ databases">
        <title>Henriciella mobilis sp. nov., isolated from seawater.</title>
        <authorList>
            <person name="Cheng H."/>
            <person name="Wu Y.-H."/>
            <person name="Xu X.-W."/>
            <person name="Guo L.-L."/>
        </authorList>
    </citation>
    <scope>NUCLEOTIDE SEQUENCE [LARGE SCALE GENOMIC DNA]</scope>
    <source>
        <strain evidence="6 7">JN25</strain>
    </source>
</reference>
<feature type="binding site" evidence="3">
    <location>
        <position position="80"/>
    </location>
    <ligand>
        <name>Cu cation</name>
        <dbReference type="ChEBI" id="CHEBI:23378"/>
    </ligand>
</feature>
<keyword evidence="2 3" id="KW-0186">Copper</keyword>
<dbReference type="Proteomes" id="UP000266385">
    <property type="component" value="Unassembled WGS sequence"/>
</dbReference>
<organism evidence="6 7">
    <name type="scientific">Henriciella mobilis</name>
    <dbReference type="NCBI Taxonomy" id="2305467"/>
    <lineage>
        <taxon>Bacteria</taxon>
        <taxon>Pseudomonadati</taxon>
        <taxon>Pseudomonadota</taxon>
        <taxon>Alphaproteobacteria</taxon>
        <taxon>Hyphomonadales</taxon>
        <taxon>Hyphomonadaceae</taxon>
        <taxon>Henriciella</taxon>
    </lineage>
</organism>
<dbReference type="EMBL" id="QWFX01000006">
    <property type="protein sequence ID" value="RIJ30632.1"/>
    <property type="molecule type" value="Genomic_DNA"/>
</dbReference>
<accession>A0A399RLA7</accession>
<evidence type="ECO:0000259" key="5">
    <source>
        <dbReference type="PROSITE" id="PS51352"/>
    </source>
</evidence>
<evidence type="ECO:0000256" key="4">
    <source>
        <dbReference type="PIRSR" id="PIRSR603782-2"/>
    </source>
</evidence>
<feature type="disulfide bond" description="Redox-active" evidence="4">
    <location>
        <begin position="76"/>
        <end position="80"/>
    </location>
</feature>
<dbReference type="Pfam" id="PF02630">
    <property type="entry name" value="SCO1-SenC"/>
    <property type="match status" value="1"/>
</dbReference>
<feature type="binding site" evidence="3">
    <location>
        <position position="76"/>
    </location>
    <ligand>
        <name>Cu cation</name>
        <dbReference type="ChEBI" id="CHEBI:23378"/>
    </ligand>
</feature>
<dbReference type="AlphaFoldDB" id="A0A399RLA7"/>
<dbReference type="PANTHER" id="PTHR12151:SF25">
    <property type="entry name" value="LINALOOL DEHYDRATASE_ISOMERASE DOMAIN-CONTAINING PROTEIN"/>
    <property type="match status" value="1"/>
</dbReference>
<name>A0A399RLA7_9PROT</name>
<comment type="caution">
    <text evidence="6">The sequence shown here is derived from an EMBL/GenBank/DDBJ whole genome shotgun (WGS) entry which is preliminary data.</text>
</comment>
<keyword evidence="3" id="KW-0479">Metal-binding</keyword>
<dbReference type="SUPFAM" id="SSF52833">
    <property type="entry name" value="Thioredoxin-like"/>
    <property type="match status" value="1"/>
</dbReference>
<evidence type="ECO:0000313" key="7">
    <source>
        <dbReference type="Proteomes" id="UP000266385"/>
    </source>
</evidence>
<protein>
    <submittedName>
        <fullName evidence="6">SCO family protein</fullName>
    </submittedName>
</protein>
<evidence type="ECO:0000256" key="2">
    <source>
        <dbReference type="ARBA" id="ARBA00023008"/>
    </source>
</evidence>
<dbReference type="GO" id="GO:0046872">
    <property type="term" value="F:metal ion binding"/>
    <property type="evidence" value="ECO:0007669"/>
    <property type="project" value="UniProtKB-KW"/>
</dbReference>
<dbReference type="InterPro" id="IPR013766">
    <property type="entry name" value="Thioredoxin_domain"/>
</dbReference>
<dbReference type="PROSITE" id="PS51352">
    <property type="entry name" value="THIOREDOXIN_2"/>
    <property type="match status" value="1"/>
</dbReference>
<evidence type="ECO:0000256" key="3">
    <source>
        <dbReference type="PIRSR" id="PIRSR603782-1"/>
    </source>
</evidence>
<gene>
    <name evidence="6" type="ORF">D1223_08410</name>
</gene>
<dbReference type="PANTHER" id="PTHR12151">
    <property type="entry name" value="ELECTRON TRANSPORT PROTIN SCO1/SENC FAMILY MEMBER"/>
    <property type="match status" value="1"/>
</dbReference>
<dbReference type="PROSITE" id="PS51257">
    <property type="entry name" value="PROKAR_LIPOPROTEIN"/>
    <property type="match status" value="1"/>
</dbReference>
<dbReference type="CDD" id="cd02968">
    <property type="entry name" value="SCO"/>
    <property type="match status" value="1"/>
</dbReference>
<dbReference type="OrthoDB" id="9790194at2"/>